<organism evidence="3 4">
    <name type="scientific">Aporhodopirellula rubra</name>
    <dbReference type="NCBI Taxonomy" id="980271"/>
    <lineage>
        <taxon>Bacteria</taxon>
        <taxon>Pseudomonadati</taxon>
        <taxon>Planctomycetota</taxon>
        <taxon>Planctomycetia</taxon>
        <taxon>Pirellulales</taxon>
        <taxon>Pirellulaceae</taxon>
        <taxon>Aporhodopirellula</taxon>
    </lineage>
</organism>
<sequence length="272" mass="29718">MNRLIVSVNVFAIAASLSMASADSPYEHSEWITGDGSRVAMAAPDEQDELRLMLMDEGPSIEQGTPATDGPNERSDSDRSDPLSIATDLDFDSDGAQQAANAEKQQADDRLAQRMSVLRKSPRELRVGASSVGKDDVPVNQAAAILDEPPRWIVGGDRIPEPADRVHTRFCHQPTYYQEMNLERCGRVDCERLGCLQNLYSSFWFVTNTAILPYRVASQPHCRCVQAYGDCTTCQRYECSIEPLGCGDDCCQTGGGLLSESAAIAGFAFLLL</sequence>
<dbReference type="AlphaFoldDB" id="A0A7W5H466"/>
<name>A0A7W5H466_9BACT</name>
<protein>
    <submittedName>
        <fullName evidence="3">Uncharacterized protein</fullName>
    </submittedName>
</protein>
<feature type="chain" id="PRO_5031105576" evidence="2">
    <location>
        <begin position="23"/>
        <end position="272"/>
    </location>
</feature>
<reference evidence="3 4" key="1">
    <citation type="submission" date="2020-08" db="EMBL/GenBank/DDBJ databases">
        <title>Genomic Encyclopedia of Type Strains, Phase III (KMG-III): the genomes of soil and plant-associated and newly described type strains.</title>
        <authorList>
            <person name="Whitman W."/>
        </authorList>
    </citation>
    <scope>NUCLEOTIDE SEQUENCE [LARGE SCALE GENOMIC DNA]</scope>
    <source>
        <strain evidence="3 4">CECT 8075</strain>
    </source>
</reference>
<keyword evidence="2" id="KW-0732">Signal</keyword>
<comment type="caution">
    <text evidence="3">The sequence shown here is derived from an EMBL/GenBank/DDBJ whole genome shotgun (WGS) entry which is preliminary data.</text>
</comment>
<gene>
    <name evidence="3" type="ORF">FHS27_000280</name>
</gene>
<dbReference type="RefSeq" id="WP_184300652.1">
    <property type="nucleotide sequence ID" value="NZ_JACHXU010000001.1"/>
</dbReference>
<evidence type="ECO:0000256" key="1">
    <source>
        <dbReference type="SAM" id="MobiDB-lite"/>
    </source>
</evidence>
<evidence type="ECO:0000313" key="4">
    <source>
        <dbReference type="Proteomes" id="UP000536179"/>
    </source>
</evidence>
<feature type="compositionally biased region" description="Basic and acidic residues" evidence="1">
    <location>
        <begin position="71"/>
        <end position="81"/>
    </location>
</feature>
<feature type="signal peptide" evidence="2">
    <location>
        <begin position="1"/>
        <end position="22"/>
    </location>
</feature>
<evidence type="ECO:0000256" key="2">
    <source>
        <dbReference type="SAM" id="SignalP"/>
    </source>
</evidence>
<proteinExistence type="predicted"/>
<accession>A0A7W5H466</accession>
<feature type="region of interest" description="Disordered" evidence="1">
    <location>
        <begin position="59"/>
        <end position="89"/>
    </location>
</feature>
<evidence type="ECO:0000313" key="3">
    <source>
        <dbReference type="EMBL" id="MBB3204516.1"/>
    </source>
</evidence>
<dbReference type="EMBL" id="JACHXU010000001">
    <property type="protein sequence ID" value="MBB3204516.1"/>
    <property type="molecule type" value="Genomic_DNA"/>
</dbReference>
<keyword evidence="4" id="KW-1185">Reference proteome</keyword>
<dbReference type="Proteomes" id="UP000536179">
    <property type="component" value="Unassembled WGS sequence"/>
</dbReference>